<proteinExistence type="predicted"/>
<dbReference type="AlphaFoldDB" id="A0A6H9GMV0"/>
<protein>
    <submittedName>
        <fullName evidence="1">Uncharacterized protein</fullName>
    </submittedName>
</protein>
<gene>
    <name evidence="1" type="ORF">NIES3787_41440</name>
</gene>
<organism evidence="1 2">
    <name type="scientific">Microcystis aeruginosa NIES-3787</name>
    <dbReference type="NCBI Taxonomy" id="2517782"/>
    <lineage>
        <taxon>Bacteria</taxon>
        <taxon>Bacillati</taxon>
        <taxon>Cyanobacteriota</taxon>
        <taxon>Cyanophyceae</taxon>
        <taxon>Oscillatoriophycideae</taxon>
        <taxon>Chroococcales</taxon>
        <taxon>Microcystaceae</taxon>
        <taxon>Microcystis</taxon>
    </lineage>
</organism>
<evidence type="ECO:0000313" key="2">
    <source>
        <dbReference type="Proteomes" id="UP000438874"/>
    </source>
</evidence>
<comment type="caution">
    <text evidence="1">The sequence shown here is derived from an EMBL/GenBank/DDBJ whole genome shotgun (WGS) entry which is preliminary data.</text>
</comment>
<evidence type="ECO:0000313" key="1">
    <source>
        <dbReference type="EMBL" id="GCL48425.1"/>
    </source>
</evidence>
<accession>A0A6H9GMV0</accession>
<dbReference type="EMBL" id="BJCH01000138">
    <property type="protein sequence ID" value="GCL48425.1"/>
    <property type="molecule type" value="Genomic_DNA"/>
</dbReference>
<dbReference type="Proteomes" id="UP000438874">
    <property type="component" value="Unassembled WGS sequence"/>
</dbReference>
<name>A0A6H9GMV0_MICAE</name>
<reference evidence="1 2" key="1">
    <citation type="submission" date="2019-02" db="EMBL/GenBank/DDBJ databases">
        <title>Draft genome sequence of Arthrospira platensis NIES-3787.</title>
        <authorList>
            <person name="Yamaguchi H."/>
            <person name="Suzuki S."/>
            <person name="Kawachi M."/>
        </authorList>
    </citation>
    <scope>NUCLEOTIDE SEQUENCE [LARGE SCALE GENOMIC DNA]</scope>
    <source>
        <strain evidence="1 2">NIES-3787</strain>
    </source>
</reference>
<sequence>MLPPAALRTRCASCATPGSPPKKYTLMGSFAFARKASNRSDPATRWGIGVPINLANHTMGMPSAKLRLLCSTDWRNAASRREVTKKLRLGVDKKQGVRFLAASCTSAVAWCRLSASKGKPNRQCTLRSKLGVY</sequence>